<evidence type="ECO:0000259" key="8">
    <source>
        <dbReference type="Pfam" id="PF10502"/>
    </source>
</evidence>
<evidence type="ECO:0000256" key="1">
    <source>
        <dbReference type="ARBA" id="ARBA00004273"/>
    </source>
</evidence>
<dbReference type="InterPro" id="IPR052064">
    <property type="entry name" value="Mito_IMP1_subunit"/>
</dbReference>
<feature type="active site" evidence="7">
    <location>
        <position position="96"/>
    </location>
</feature>
<keyword evidence="10" id="KW-1185">Reference proteome</keyword>
<dbReference type="GO" id="GO:0042720">
    <property type="term" value="C:mitochondrial inner membrane peptidase complex"/>
    <property type="evidence" value="ECO:0007669"/>
    <property type="project" value="TreeGrafter"/>
</dbReference>
<dbReference type="GO" id="GO:0006627">
    <property type="term" value="P:protein processing involved in protein targeting to mitochondrion"/>
    <property type="evidence" value="ECO:0007669"/>
    <property type="project" value="TreeGrafter"/>
</dbReference>
<evidence type="ECO:0000256" key="7">
    <source>
        <dbReference type="PIRSR" id="PIRSR600223-1"/>
    </source>
</evidence>
<dbReference type="Gene3D" id="2.10.109.10">
    <property type="entry name" value="Umud Fragment, subunit A"/>
    <property type="match status" value="1"/>
</dbReference>
<reference evidence="9" key="1">
    <citation type="submission" date="2023-01" db="EMBL/GenBank/DDBJ databases">
        <title>Metagenome sequencing of chrysophaentin producing Chrysophaeum taylorii.</title>
        <authorList>
            <person name="Davison J."/>
            <person name="Bewley C."/>
        </authorList>
    </citation>
    <scope>NUCLEOTIDE SEQUENCE</scope>
    <source>
        <strain evidence="9">NIES-1699</strain>
    </source>
</reference>
<keyword evidence="5" id="KW-0472">Membrane</keyword>
<gene>
    <name evidence="9" type="ORF">CTAYLR_006311</name>
</gene>
<proteinExistence type="inferred from homology"/>
<comment type="caution">
    <text evidence="9">The sequence shown here is derived from an EMBL/GenBank/DDBJ whole genome shotgun (WGS) entry which is preliminary data.</text>
</comment>
<dbReference type="PANTHER" id="PTHR12383">
    <property type="entry name" value="PROTEASE FAMILY S26 MITOCHONDRIAL INNER MEMBRANE PROTEASE-RELATED"/>
    <property type="match status" value="1"/>
</dbReference>
<name>A0AAD7U9V2_9STRA</name>
<dbReference type="EMBL" id="JAQMWT010000464">
    <property type="protein sequence ID" value="KAJ8600956.1"/>
    <property type="molecule type" value="Genomic_DNA"/>
</dbReference>
<protein>
    <recommendedName>
        <fullName evidence="8">Peptidase S26 domain-containing protein</fullName>
    </recommendedName>
</protein>
<dbReference type="CDD" id="cd06530">
    <property type="entry name" value="S26_SPase_I"/>
    <property type="match status" value="1"/>
</dbReference>
<evidence type="ECO:0000256" key="2">
    <source>
        <dbReference type="ARBA" id="ARBA00022792"/>
    </source>
</evidence>
<dbReference type="InterPro" id="IPR019533">
    <property type="entry name" value="Peptidase_S26"/>
</dbReference>
<evidence type="ECO:0000256" key="6">
    <source>
        <dbReference type="ARBA" id="ARBA00038445"/>
    </source>
</evidence>
<evidence type="ECO:0000313" key="9">
    <source>
        <dbReference type="EMBL" id="KAJ8600956.1"/>
    </source>
</evidence>
<accession>A0AAD7U9V2</accession>
<dbReference type="Pfam" id="PF10502">
    <property type="entry name" value="Peptidase_S26"/>
    <property type="match status" value="2"/>
</dbReference>
<feature type="domain" description="Peptidase S26" evidence="8">
    <location>
        <begin position="112"/>
        <end position="152"/>
    </location>
</feature>
<keyword evidence="3" id="KW-0378">Hydrolase</keyword>
<dbReference type="GO" id="GO:0006465">
    <property type="term" value="P:signal peptide processing"/>
    <property type="evidence" value="ECO:0007669"/>
    <property type="project" value="InterPro"/>
</dbReference>
<evidence type="ECO:0000256" key="4">
    <source>
        <dbReference type="ARBA" id="ARBA00023128"/>
    </source>
</evidence>
<sequence>MFARRLSSAAAATSSSSLREAAETVWGITKFAAFLHCLHEYVVEISMCCGPSMLPTLNAAGDIVLMDRISHRFDRIKTGDVVICKSPTDATQTVCKRVAAVGGEVVPGSLRRRTVPPGCIWLLGDNPDNSTDSRYYGAVPAGLIKGRVFCRIYPLNQARLF</sequence>
<dbReference type="GO" id="GO:0004252">
    <property type="term" value="F:serine-type endopeptidase activity"/>
    <property type="evidence" value="ECO:0007669"/>
    <property type="project" value="InterPro"/>
</dbReference>
<dbReference type="Proteomes" id="UP001230188">
    <property type="component" value="Unassembled WGS sequence"/>
</dbReference>
<organism evidence="9 10">
    <name type="scientific">Chrysophaeum taylorii</name>
    <dbReference type="NCBI Taxonomy" id="2483200"/>
    <lineage>
        <taxon>Eukaryota</taxon>
        <taxon>Sar</taxon>
        <taxon>Stramenopiles</taxon>
        <taxon>Ochrophyta</taxon>
        <taxon>Pelagophyceae</taxon>
        <taxon>Pelagomonadales</taxon>
        <taxon>Pelagomonadaceae</taxon>
        <taxon>Chrysophaeum</taxon>
    </lineage>
</organism>
<dbReference type="AlphaFoldDB" id="A0AAD7U9V2"/>
<keyword evidence="2" id="KW-0999">Mitochondrion inner membrane</keyword>
<evidence type="ECO:0000256" key="5">
    <source>
        <dbReference type="ARBA" id="ARBA00023136"/>
    </source>
</evidence>
<dbReference type="SUPFAM" id="SSF51306">
    <property type="entry name" value="LexA/Signal peptidase"/>
    <property type="match status" value="1"/>
</dbReference>
<comment type="similarity">
    <text evidence="6">Belongs to the peptidase S26 family. IMP1 subfamily.</text>
</comment>
<feature type="active site" evidence="7">
    <location>
        <position position="52"/>
    </location>
</feature>
<dbReference type="PRINTS" id="PR00727">
    <property type="entry name" value="LEADERPTASE"/>
</dbReference>
<keyword evidence="4" id="KW-0496">Mitochondrion</keyword>
<evidence type="ECO:0000313" key="10">
    <source>
        <dbReference type="Proteomes" id="UP001230188"/>
    </source>
</evidence>
<dbReference type="PANTHER" id="PTHR12383:SF16">
    <property type="entry name" value="MITOCHONDRIAL INNER MEMBRANE PROTEASE SUBUNIT 1"/>
    <property type="match status" value="1"/>
</dbReference>
<feature type="domain" description="Peptidase S26" evidence="8">
    <location>
        <begin position="30"/>
        <end position="106"/>
    </location>
</feature>
<comment type="subcellular location">
    <subcellularLocation>
        <location evidence="1">Mitochondrion inner membrane</location>
    </subcellularLocation>
</comment>
<dbReference type="InterPro" id="IPR000223">
    <property type="entry name" value="Pept_S26A_signal_pept_1"/>
</dbReference>
<evidence type="ECO:0000256" key="3">
    <source>
        <dbReference type="ARBA" id="ARBA00022801"/>
    </source>
</evidence>
<dbReference type="InterPro" id="IPR036286">
    <property type="entry name" value="LexA/Signal_pep-like_sf"/>
</dbReference>